<dbReference type="GO" id="GO:0007033">
    <property type="term" value="P:vacuole organization"/>
    <property type="evidence" value="ECO:0007669"/>
    <property type="project" value="TreeGrafter"/>
</dbReference>
<dbReference type="Proteomes" id="UP000717328">
    <property type="component" value="Unassembled WGS sequence"/>
</dbReference>
<dbReference type="PANTHER" id="PTHR23323:SF24">
    <property type="entry name" value="VACUOLAR PROTEIN SORTING-ASSOCIATED PROTEIN 11 HOMOLOG"/>
    <property type="match status" value="1"/>
</dbReference>
<gene>
    <name evidence="9" type="ORF">H0H81_006462</name>
</gene>
<dbReference type="AlphaFoldDB" id="A0A9P7FL78"/>
<dbReference type="GO" id="GO:0048284">
    <property type="term" value="P:organelle fusion"/>
    <property type="evidence" value="ECO:0007669"/>
    <property type="project" value="TreeGrafter"/>
</dbReference>
<evidence type="ECO:0000256" key="5">
    <source>
        <dbReference type="ARBA" id="ARBA00022833"/>
    </source>
</evidence>
<evidence type="ECO:0000256" key="1">
    <source>
        <dbReference type="ARBA" id="ARBA00004184"/>
    </source>
</evidence>
<keyword evidence="6" id="KW-0653">Protein transport</keyword>
<dbReference type="PANTHER" id="PTHR23323">
    <property type="entry name" value="VACUOLAR PROTEIN SORTING-ASSOCIATED PROTEIN"/>
    <property type="match status" value="1"/>
</dbReference>
<evidence type="ECO:0000313" key="10">
    <source>
        <dbReference type="Proteomes" id="UP000717328"/>
    </source>
</evidence>
<dbReference type="GO" id="GO:0007032">
    <property type="term" value="P:endosome organization"/>
    <property type="evidence" value="ECO:0007669"/>
    <property type="project" value="TreeGrafter"/>
</dbReference>
<reference evidence="9" key="1">
    <citation type="submission" date="2021-02" db="EMBL/GenBank/DDBJ databases">
        <authorList>
            <person name="Nieuwenhuis M."/>
            <person name="Van De Peppel L.J.J."/>
        </authorList>
    </citation>
    <scope>NUCLEOTIDE SEQUENCE</scope>
    <source>
        <strain evidence="9">D49</strain>
    </source>
</reference>
<name>A0A9P7FL78_9AGAR</name>
<feature type="domain" description="PEP5/VPS11 N-terminal" evidence="8">
    <location>
        <begin position="30"/>
        <end position="228"/>
    </location>
</feature>
<sequence>TSSIATRRQVIQYFSGRRNYNSVTAPIRLQVSTVALSASLAIGLSDSTIVLYQHLDQSLASSTALTTIPEPRTVHESLEEPITGLGFREPTEENPSLFLFIVMISCVLSYHVYGKNSSSTPTVVDEIGCGHGCATMGRRTSNMVTAKDKGIFFCGTEGCGPCYAYEWTKSSIQSHLNYLVIVLPPFFASAASASATVRNFATHTPNYGESDIANVIVFEPGNKFILTSDRNLLCLQEKSTATKLDLLYHKSLYSLALSLAKTQQLDKASVADIHRQYGEYLYVKGECDTAMQQFVQTIGHLQPSCAIRKFLDAQRIHHLVTYFQELHSLGLANSDHITLLLVGNLEVNAN</sequence>
<dbReference type="GO" id="GO:0005768">
    <property type="term" value="C:endosome"/>
    <property type="evidence" value="ECO:0007669"/>
    <property type="project" value="TreeGrafter"/>
</dbReference>
<dbReference type="Pfam" id="PF23341">
    <property type="entry name" value="PEP5_VPS11_N"/>
    <property type="match status" value="1"/>
</dbReference>
<comment type="subcellular location">
    <subcellularLocation>
        <location evidence="1">Endomembrane system</location>
        <topology evidence="1">Peripheral membrane protein</topology>
    </subcellularLocation>
</comment>
<protein>
    <recommendedName>
        <fullName evidence="8">PEP5/VPS11 N-terminal domain-containing protein</fullName>
    </recommendedName>
</protein>
<dbReference type="InterPro" id="IPR057308">
    <property type="entry name" value="CHCR_PEP5_VPS11"/>
</dbReference>
<keyword evidence="3" id="KW-0479">Metal-binding</keyword>
<dbReference type="Pfam" id="PF23356">
    <property type="entry name" value="TPR_PEP5_VPS11"/>
    <property type="match status" value="1"/>
</dbReference>
<dbReference type="GO" id="GO:0030897">
    <property type="term" value="C:HOPS complex"/>
    <property type="evidence" value="ECO:0007669"/>
    <property type="project" value="TreeGrafter"/>
</dbReference>
<reference evidence="9" key="2">
    <citation type="submission" date="2021-10" db="EMBL/GenBank/DDBJ databases">
        <title>Phylogenomics reveals ancestral predisposition of the termite-cultivated fungus Termitomyces towards a domesticated lifestyle.</title>
        <authorList>
            <person name="Auxier B."/>
            <person name="Grum-Grzhimaylo A."/>
            <person name="Cardenas M.E."/>
            <person name="Lodge J.D."/>
            <person name="Laessoe T."/>
            <person name="Pedersen O."/>
            <person name="Smith M.E."/>
            <person name="Kuyper T.W."/>
            <person name="Franco-Molano E.A."/>
            <person name="Baroni T.J."/>
            <person name="Aanen D.K."/>
        </authorList>
    </citation>
    <scope>NUCLEOTIDE SEQUENCE</scope>
    <source>
        <strain evidence="9">D49</strain>
    </source>
</reference>
<keyword evidence="10" id="KW-1185">Reference proteome</keyword>
<dbReference type="GO" id="GO:0015031">
    <property type="term" value="P:protein transport"/>
    <property type="evidence" value="ECO:0007669"/>
    <property type="project" value="UniProtKB-KW"/>
</dbReference>
<evidence type="ECO:0000256" key="3">
    <source>
        <dbReference type="ARBA" id="ARBA00022723"/>
    </source>
</evidence>
<evidence type="ECO:0000256" key="6">
    <source>
        <dbReference type="ARBA" id="ARBA00022927"/>
    </source>
</evidence>
<dbReference type="GO" id="GO:0030674">
    <property type="term" value="F:protein-macromolecule adaptor activity"/>
    <property type="evidence" value="ECO:0007669"/>
    <property type="project" value="TreeGrafter"/>
</dbReference>
<keyword evidence="7" id="KW-0472">Membrane</keyword>
<evidence type="ECO:0000313" key="9">
    <source>
        <dbReference type="EMBL" id="KAG5633624.1"/>
    </source>
</evidence>
<keyword evidence="4" id="KW-0863">Zinc-finger</keyword>
<keyword evidence="5" id="KW-0862">Zinc</keyword>
<evidence type="ECO:0000256" key="7">
    <source>
        <dbReference type="ARBA" id="ARBA00023136"/>
    </source>
</evidence>
<feature type="non-terminal residue" evidence="9">
    <location>
        <position position="350"/>
    </location>
</feature>
<evidence type="ECO:0000256" key="2">
    <source>
        <dbReference type="ARBA" id="ARBA00022448"/>
    </source>
</evidence>
<evidence type="ECO:0000259" key="8">
    <source>
        <dbReference type="Pfam" id="PF23341"/>
    </source>
</evidence>
<keyword evidence="2" id="KW-0813">Transport</keyword>
<dbReference type="OrthoDB" id="26184at2759"/>
<dbReference type="EMBL" id="JABCKI010007374">
    <property type="protein sequence ID" value="KAG5633624.1"/>
    <property type="molecule type" value="Genomic_DNA"/>
</dbReference>
<dbReference type="GO" id="GO:0006904">
    <property type="term" value="P:vesicle docking involved in exocytosis"/>
    <property type="evidence" value="ECO:0007669"/>
    <property type="project" value="TreeGrafter"/>
</dbReference>
<accession>A0A9P7FL78</accession>
<dbReference type="GO" id="GO:0008270">
    <property type="term" value="F:zinc ion binding"/>
    <property type="evidence" value="ECO:0007669"/>
    <property type="project" value="UniProtKB-KW"/>
</dbReference>
<proteinExistence type="predicted"/>
<organism evidence="9 10">
    <name type="scientific">Sphagnurus paluster</name>
    <dbReference type="NCBI Taxonomy" id="117069"/>
    <lineage>
        <taxon>Eukaryota</taxon>
        <taxon>Fungi</taxon>
        <taxon>Dikarya</taxon>
        <taxon>Basidiomycota</taxon>
        <taxon>Agaricomycotina</taxon>
        <taxon>Agaricomycetes</taxon>
        <taxon>Agaricomycetidae</taxon>
        <taxon>Agaricales</taxon>
        <taxon>Tricholomatineae</taxon>
        <taxon>Lyophyllaceae</taxon>
        <taxon>Sphagnurus</taxon>
    </lineage>
</organism>
<comment type="caution">
    <text evidence="9">The sequence shown here is derived from an EMBL/GenBank/DDBJ whole genome shotgun (WGS) entry which is preliminary data.</text>
</comment>
<evidence type="ECO:0000256" key="4">
    <source>
        <dbReference type="ARBA" id="ARBA00022771"/>
    </source>
</evidence>
<dbReference type="InterPro" id="IPR057307">
    <property type="entry name" value="PEP5_VPS11_N"/>
</dbReference>